<keyword evidence="2" id="KW-0175">Coiled coil</keyword>
<comment type="similarity">
    <text evidence="1">Belongs to the actin family.</text>
</comment>
<feature type="region of interest" description="Disordered" evidence="3">
    <location>
        <begin position="223"/>
        <end position="260"/>
    </location>
</feature>
<name>A0ABR2JZE7_9EUKA</name>
<evidence type="ECO:0000313" key="5">
    <source>
        <dbReference type="Proteomes" id="UP001470230"/>
    </source>
</evidence>
<feature type="coiled-coil region" evidence="2">
    <location>
        <begin position="697"/>
        <end position="731"/>
    </location>
</feature>
<proteinExistence type="inferred from homology"/>
<feature type="coiled-coil region" evidence="2">
    <location>
        <begin position="348"/>
        <end position="389"/>
    </location>
</feature>
<dbReference type="Proteomes" id="UP001470230">
    <property type="component" value="Unassembled WGS sequence"/>
</dbReference>
<evidence type="ECO:0008006" key="6">
    <source>
        <dbReference type="Google" id="ProtNLM"/>
    </source>
</evidence>
<evidence type="ECO:0000256" key="2">
    <source>
        <dbReference type="SAM" id="Coils"/>
    </source>
</evidence>
<evidence type="ECO:0000256" key="3">
    <source>
        <dbReference type="SAM" id="MobiDB-lite"/>
    </source>
</evidence>
<evidence type="ECO:0000313" key="4">
    <source>
        <dbReference type="EMBL" id="KAK8883220.1"/>
    </source>
</evidence>
<accession>A0ABR2JZE7</accession>
<feature type="compositionally biased region" description="Basic and acidic residues" evidence="3">
    <location>
        <begin position="225"/>
        <end position="241"/>
    </location>
</feature>
<reference evidence="4 5" key="1">
    <citation type="submission" date="2024-04" db="EMBL/GenBank/DDBJ databases">
        <title>Tritrichomonas musculus Genome.</title>
        <authorList>
            <person name="Alves-Ferreira E."/>
            <person name="Grigg M."/>
            <person name="Lorenzi H."/>
            <person name="Galac M."/>
        </authorList>
    </citation>
    <scope>NUCLEOTIDE SEQUENCE [LARGE SCALE GENOMIC DNA]</scope>
    <source>
        <strain evidence="4 5">EAF2021</strain>
    </source>
</reference>
<dbReference type="PRINTS" id="PR00190">
    <property type="entry name" value="ACTIN"/>
</dbReference>
<comment type="caution">
    <text evidence="4">The sequence shown here is derived from an EMBL/GenBank/DDBJ whole genome shotgun (WGS) entry which is preliminary data.</text>
</comment>
<dbReference type="InterPro" id="IPR004000">
    <property type="entry name" value="Actin"/>
</dbReference>
<protein>
    <recommendedName>
        <fullName evidence="6">Actin</fullName>
    </recommendedName>
</protein>
<feature type="coiled-coil region" evidence="2">
    <location>
        <begin position="500"/>
        <end position="527"/>
    </location>
</feature>
<dbReference type="Gene3D" id="3.90.640.10">
    <property type="entry name" value="Actin, Chain A, domain 4"/>
    <property type="match status" value="1"/>
</dbReference>
<dbReference type="PANTHER" id="PTHR11937">
    <property type="entry name" value="ACTIN"/>
    <property type="match status" value="1"/>
</dbReference>
<organism evidence="4 5">
    <name type="scientific">Tritrichomonas musculus</name>
    <dbReference type="NCBI Taxonomy" id="1915356"/>
    <lineage>
        <taxon>Eukaryota</taxon>
        <taxon>Metamonada</taxon>
        <taxon>Parabasalia</taxon>
        <taxon>Tritrichomonadida</taxon>
        <taxon>Tritrichomonadidae</taxon>
        <taxon>Tritrichomonas</taxon>
    </lineage>
</organism>
<dbReference type="InterPro" id="IPR036872">
    <property type="entry name" value="CH_dom_sf"/>
</dbReference>
<dbReference type="Gene3D" id="1.10.418.10">
    <property type="entry name" value="Calponin-like domain"/>
    <property type="match status" value="1"/>
</dbReference>
<sequence>MSKSANDIQSEVFKNLINALLRPQNVEISALSDLNQGTALLKFAQVLLGETIEGWKEIPDNWKGKIMFKQRIVSQVTANFQVLQKHLATKDKSFKFINAPESEKDLIGLVWLIISKFYVVQPKRNLVNIISDHLKDFTPSVEITNMGSSWENGLPFIALLSKSSNGTIEYADKGNAKSNCDYIKESCDKLSIPFVLTENCISDQLDENCICIQAAAILKTMSEPEVEKSSEEKKEPEKKEISSQPQTQQQQNKNDDEKKKFDTKIEDYKKVAQIAIELTEGEKAQLKKLENCLSLADIQDKRNYIHQYNASKKKEIQQQFYKVKESWEVIERNSKRTKLPIPSDIIKLEDIKGKMDQLEENVKSQNSSIESKENELKKIGAEIKDIDDILDARKKFDELKSKFDMDKWEELPHNSLPYILGDKLQKYENKLKETIADFEETILKFNEDYDDIVSGIENNSKDSATIDKIVEDLMYCYVHSCSCFNTIKRAEESYQTSFDEIEFSNKLKSAEKKAEEYKSNRIQYDFEKEFNEISQKCETANSEIQKIDDYKNVYSTDLKNLYLKEHPIILPDYERLEQLFEKGGDDEKLKDKLEGAKSLIRDTSDLYDNACQFLIGREKESKKISDCSFSAMKKCKEFQKENLSTSIVMLAECRELINEAENEKKWDESATGDAIDDYNKFMKQAYEIIHNSENIIEEKFNEYLEEIKESLANAKDELMKETDDYDDDEENYQKGLDLIADDLEKLNALQITDDKMNFNKKDELDELQNELNEAQQSFQKLSDDFPSRLEKHLEEINEKLSQLNEDKKYLNDLNDYNSKINKLTAKEVDQKGKKILSDYVKILKDRKNVEDKIKKYNFDITVADTTKVTNLLHDLIIIYKSTLLLNSKSFTDNIKERTSECSDSSFSLLMAFLYVNKFTEDNEIFLFENISKEDILSTIDPDQNLIVEVSKMICKLLNSASVESEIKVNILCDFLTFYPDYEESLKNYLNTSVDSAADIRFMLEHLQEFEYIQPSMQLIDIFNACLDKSNSLSKGKLCEISKDDSRDDKTIVADFGSYETRIGFAGELSPRRTFRTVIGRPKYQGNMPGMRDCIGDDAIYNSSKFSLSYPIEEGHVSNWDQMDRIINFAFFNELRVDPSEHSILISEKIGSMKWEREHNIEVLFETYKVPSFCMVNSSVLDVYSTGRYTGFAVDIGYQSTTFAPVVDGFHIPALSSTVNIGGKNLSELMVRQYSATNLYVNSSDGKRILDDVKRRDLFVSLDVESEEYKDHSITKELPDGSKIVFDKGRYMIPEFLFNPEIDQRNEAGIVEAAYETIEKNSIDYRNKLYKNIVVCGGSTKITGLRERFQKDINQLAKLDDDIELIKPDFKEDTTWSGGSLFASCSSYPLMVVTRDEYDDAGVRIVHSKCIY</sequence>
<dbReference type="SUPFAM" id="SSF53067">
    <property type="entry name" value="Actin-like ATPase domain"/>
    <property type="match status" value="2"/>
</dbReference>
<evidence type="ECO:0000256" key="1">
    <source>
        <dbReference type="RuleBase" id="RU000487"/>
    </source>
</evidence>
<dbReference type="Pfam" id="PF00022">
    <property type="entry name" value="Actin"/>
    <property type="match status" value="1"/>
</dbReference>
<gene>
    <name evidence="4" type="ORF">M9Y10_045871</name>
</gene>
<dbReference type="SMART" id="SM00268">
    <property type="entry name" value="ACTIN"/>
    <property type="match status" value="1"/>
</dbReference>
<keyword evidence="5" id="KW-1185">Reference proteome</keyword>
<dbReference type="SUPFAM" id="SSF47576">
    <property type="entry name" value="Calponin-homology domain, CH-domain"/>
    <property type="match status" value="1"/>
</dbReference>
<feature type="coiled-coil region" evidence="2">
    <location>
        <begin position="757"/>
        <end position="813"/>
    </location>
</feature>
<dbReference type="Gene3D" id="3.30.420.40">
    <property type="match status" value="2"/>
</dbReference>
<dbReference type="EMBL" id="JAPFFF010000009">
    <property type="protein sequence ID" value="KAK8883220.1"/>
    <property type="molecule type" value="Genomic_DNA"/>
</dbReference>
<feature type="compositionally biased region" description="Low complexity" evidence="3">
    <location>
        <begin position="242"/>
        <end position="252"/>
    </location>
</feature>
<dbReference type="InterPro" id="IPR043129">
    <property type="entry name" value="ATPase_NBD"/>
</dbReference>